<evidence type="ECO:0000256" key="3">
    <source>
        <dbReference type="ARBA" id="ARBA00007787"/>
    </source>
</evidence>
<evidence type="ECO:0000256" key="14">
    <source>
        <dbReference type="ARBA" id="ARBA00023284"/>
    </source>
</evidence>
<dbReference type="PRINTS" id="PR00160">
    <property type="entry name" value="GLUTAREDOXIN"/>
</dbReference>
<comment type="function">
    <text evidence="15">Glutathione-dependent oxidoreductase that facilitates the maintenance of mitochondrial redox homeostasis upon induction of apoptosis by oxidative stress. Involved in response to hydrogen peroxide and regulation of apoptosis caused by oxidative stress. Acts as a very efficient catalyst of monothiol reactions because of its high affinity for protein glutathione-mixed disulfides. Can receive electrons not only from glutathione (GSH), but also from thioredoxin reductase supporting both monothiol and dithiol reactions. Efficiently catalyzes both glutathionylation and deglutathionylation of mitochondrial complex I, which in turn regulates the superoxide production by the complex. Overexpression decreases the susceptibility to apoptosis and prevents loss of cardiolipin and cytochrome c release.</text>
</comment>
<comment type="similarity">
    <text evidence="3">Belongs to the glutaredoxin family.</text>
</comment>
<dbReference type="GO" id="GO:0015035">
    <property type="term" value="F:protein-disulfide reductase activity"/>
    <property type="evidence" value="ECO:0007669"/>
    <property type="project" value="TreeGrafter"/>
</dbReference>
<name>A0A210Q3D3_MIZYE</name>
<keyword evidence="20" id="KW-1185">Reference proteome</keyword>
<dbReference type="Pfam" id="PF00462">
    <property type="entry name" value="Glutaredoxin"/>
    <property type="match status" value="1"/>
</dbReference>
<evidence type="ECO:0000256" key="15">
    <source>
        <dbReference type="ARBA" id="ARBA00037470"/>
    </source>
</evidence>
<comment type="function">
    <text evidence="1">Has a glutathione-disulfide oxidoreductase activity in the presence of NADPH and glutathione reductase. Reduces low molecular weight disulfides and proteins.</text>
</comment>
<dbReference type="InterPro" id="IPR036249">
    <property type="entry name" value="Thioredoxin-like_sf"/>
</dbReference>
<dbReference type="EMBL" id="NEDP02005138">
    <property type="protein sequence ID" value="OWF43247.1"/>
    <property type="molecule type" value="Genomic_DNA"/>
</dbReference>
<dbReference type="FunFam" id="3.40.30.10:FF:000026">
    <property type="entry name" value="Glutaredoxin 2"/>
    <property type="match status" value="1"/>
</dbReference>
<evidence type="ECO:0000313" key="20">
    <source>
        <dbReference type="Proteomes" id="UP000242188"/>
    </source>
</evidence>
<dbReference type="InterPro" id="IPR011899">
    <property type="entry name" value="Glutaredoxin_euk/vir"/>
</dbReference>
<sequence length="139" mass="15471">MPDVVNQPIWPSIVLRSKGPYKMGNAGPSGPADMESAEAKYIQQTVKDNCVVIFSKSYCPYCDEADKIFKRLQVQTTKIELDDRKDGEKLQNILGHMTDAYTVPRVFVNGKCIGGASETKQLHKKGQLEELIKQCGMCS</sequence>
<dbReference type="PANTHER" id="PTHR46679">
    <property type="match status" value="1"/>
</dbReference>
<dbReference type="InterPro" id="IPR011767">
    <property type="entry name" value="GLR_AS"/>
</dbReference>
<dbReference type="STRING" id="6573.A0A210Q3D3"/>
<dbReference type="OrthoDB" id="418495at2759"/>
<dbReference type="Gene3D" id="3.40.30.10">
    <property type="entry name" value="Glutaredoxin"/>
    <property type="match status" value="1"/>
</dbReference>
<dbReference type="PROSITE" id="PS51354">
    <property type="entry name" value="GLUTAREDOXIN_2"/>
    <property type="match status" value="1"/>
</dbReference>
<dbReference type="CDD" id="cd03419">
    <property type="entry name" value="GRX_GRXh_1_2_like"/>
    <property type="match status" value="1"/>
</dbReference>
<organism evidence="19 20">
    <name type="scientific">Mizuhopecten yessoensis</name>
    <name type="common">Japanese scallop</name>
    <name type="synonym">Patinopecten yessoensis</name>
    <dbReference type="NCBI Taxonomy" id="6573"/>
    <lineage>
        <taxon>Eukaryota</taxon>
        <taxon>Metazoa</taxon>
        <taxon>Spiralia</taxon>
        <taxon>Lophotrochozoa</taxon>
        <taxon>Mollusca</taxon>
        <taxon>Bivalvia</taxon>
        <taxon>Autobranchia</taxon>
        <taxon>Pteriomorphia</taxon>
        <taxon>Pectinida</taxon>
        <taxon>Pectinoidea</taxon>
        <taxon>Pectinidae</taxon>
        <taxon>Mizuhopecten</taxon>
    </lineage>
</organism>
<keyword evidence="14" id="KW-0676">Redox-active center</keyword>
<dbReference type="SUPFAM" id="SSF52833">
    <property type="entry name" value="Thioredoxin-like"/>
    <property type="match status" value="1"/>
</dbReference>
<proteinExistence type="inferred from homology"/>
<gene>
    <name evidence="19" type="ORF">KP79_PYT18802</name>
</gene>
<dbReference type="PROSITE" id="PS00195">
    <property type="entry name" value="GLUTAREDOXIN_1"/>
    <property type="match status" value="1"/>
</dbReference>
<evidence type="ECO:0000256" key="6">
    <source>
        <dbReference type="ARBA" id="ARBA00022723"/>
    </source>
</evidence>
<evidence type="ECO:0000256" key="8">
    <source>
        <dbReference type="ARBA" id="ARBA00022982"/>
    </source>
</evidence>
<evidence type="ECO:0000256" key="2">
    <source>
        <dbReference type="ARBA" id="ARBA00004173"/>
    </source>
</evidence>
<evidence type="ECO:0000256" key="16">
    <source>
        <dbReference type="ARBA" id="ARBA00038558"/>
    </source>
</evidence>
<evidence type="ECO:0000256" key="7">
    <source>
        <dbReference type="ARBA" id="ARBA00022946"/>
    </source>
</evidence>
<keyword evidence="9" id="KW-0408">Iron</keyword>
<dbReference type="GO" id="GO:0051537">
    <property type="term" value="F:2 iron, 2 sulfur cluster binding"/>
    <property type="evidence" value="ECO:0007669"/>
    <property type="project" value="UniProtKB-KW"/>
</dbReference>
<dbReference type="InterPro" id="IPR014025">
    <property type="entry name" value="Glutaredoxin_subgr"/>
</dbReference>
<keyword evidence="4" id="KW-0813">Transport</keyword>
<dbReference type="GO" id="GO:0046872">
    <property type="term" value="F:metal ion binding"/>
    <property type="evidence" value="ECO:0007669"/>
    <property type="project" value="UniProtKB-KW"/>
</dbReference>
<reference evidence="19 20" key="1">
    <citation type="journal article" date="2017" name="Nat. Ecol. Evol.">
        <title>Scallop genome provides insights into evolution of bilaterian karyotype and development.</title>
        <authorList>
            <person name="Wang S."/>
            <person name="Zhang J."/>
            <person name="Jiao W."/>
            <person name="Li J."/>
            <person name="Xun X."/>
            <person name="Sun Y."/>
            <person name="Guo X."/>
            <person name="Huan P."/>
            <person name="Dong B."/>
            <person name="Zhang L."/>
            <person name="Hu X."/>
            <person name="Sun X."/>
            <person name="Wang J."/>
            <person name="Zhao C."/>
            <person name="Wang Y."/>
            <person name="Wang D."/>
            <person name="Huang X."/>
            <person name="Wang R."/>
            <person name="Lv J."/>
            <person name="Li Y."/>
            <person name="Zhang Z."/>
            <person name="Liu B."/>
            <person name="Lu W."/>
            <person name="Hui Y."/>
            <person name="Liang J."/>
            <person name="Zhou Z."/>
            <person name="Hou R."/>
            <person name="Li X."/>
            <person name="Liu Y."/>
            <person name="Li H."/>
            <person name="Ning X."/>
            <person name="Lin Y."/>
            <person name="Zhao L."/>
            <person name="Xing Q."/>
            <person name="Dou J."/>
            <person name="Li Y."/>
            <person name="Mao J."/>
            <person name="Guo H."/>
            <person name="Dou H."/>
            <person name="Li T."/>
            <person name="Mu C."/>
            <person name="Jiang W."/>
            <person name="Fu Q."/>
            <person name="Fu X."/>
            <person name="Miao Y."/>
            <person name="Liu J."/>
            <person name="Yu Q."/>
            <person name="Li R."/>
            <person name="Liao H."/>
            <person name="Li X."/>
            <person name="Kong Y."/>
            <person name="Jiang Z."/>
            <person name="Chourrout D."/>
            <person name="Li R."/>
            <person name="Bao Z."/>
        </authorList>
    </citation>
    <scope>NUCLEOTIDE SEQUENCE [LARGE SCALE GENOMIC DNA]</scope>
    <source>
        <strain evidence="19 20">PY_sf001</strain>
    </source>
</reference>
<keyword evidence="6" id="KW-0479">Metal-binding</keyword>
<comment type="subunit">
    <text evidence="16">Monomer; active form. Homodimer; inactive form. The homodimer is probably linked by 1 2Fe-2S cluster.</text>
</comment>
<protein>
    <recommendedName>
        <fullName evidence="17">Glutaredoxin-2, mitochondrial</fullName>
    </recommendedName>
</protein>
<dbReference type="AlphaFoldDB" id="A0A210Q3D3"/>
<dbReference type="NCBIfam" id="TIGR02180">
    <property type="entry name" value="GRX_euk"/>
    <property type="match status" value="1"/>
</dbReference>
<comment type="subcellular location">
    <subcellularLocation>
        <location evidence="2">Mitochondrion</location>
    </subcellularLocation>
</comment>
<evidence type="ECO:0000256" key="10">
    <source>
        <dbReference type="ARBA" id="ARBA00023014"/>
    </source>
</evidence>
<dbReference type="Proteomes" id="UP000242188">
    <property type="component" value="Unassembled WGS sequence"/>
</dbReference>
<keyword evidence="13" id="KW-0318">Glutathionylation</keyword>
<evidence type="ECO:0000256" key="17">
    <source>
        <dbReference type="ARBA" id="ARBA00039819"/>
    </source>
</evidence>
<dbReference type="PANTHER" id="PTHR46679:SF1">
    <property type="entry name" value="GLUTAREDOXIN-2, MITOCHONDRIAL"/>
    <property type="match status" value="1"/>
</dbReference>
<comment type="caution">
    <text evidence="19">The sequence shown here is derived from an EMBL/GenBank/DDBJ whole genome shotgun (WGS) entry which is preliminary data.</text>
</comment>
<evidence type="ECO:0000256" key="12">
    <source>
        <dbReference type="ARBA" id="ARBA00023157"/>
    </source>
</evidence>
<evidence type="ECO:0000256" key="11">
    <source>
        <dbReference type="ARBA" id="ARBA00023128"/>
    </source>
</evidence>
<keyword evidence="5" id="KW-0001">2Fe-2S</keyword>
<evidence type="ECO:0000256" key="4">
    <source>
        <dbReference type="ARBA" id="ARBA00022448"/>
    </source>
</evidence>
<evidence type="ECO:0000256" key="5">
    <source>
        <dbReference type="ARBA" id="ARBA00022714"/>
    </source>
</evidence>
<evidence type="ECO:0000256" key="13">
    <source>
        <dbReference type="ARBA" id="ARBA00023206"/>
    </source>
</evidence>
<evidence type="ECO:0000256" key="1">
    <source>
        <dbReference type="ARBA" id="ARBA00002549"/>
    </source>
</evidence>
<evidence type="ECO:0000313" key="19">
    <source>
        <dbReference type="EMBL" id="OWF43247.1"/>
    </source>
</evidence>
<evidence type="ECO:0000256" key="9">
    <source>
        <dbReference type="ARBA" id="ARBA00023004"/>
    </source>
</evidence>
<feature type="domain" description="Glutaredoxin" evidence="18">
    <location>
        <begin position="51"/>
        <end position="113"/>
    </location>
</feature>
<keyword evidence="8" id="KW-0249">Electron transport</keyword>
<dbReference type="GO" id="GO:0005739">
    <property type="term" value="C:mitochondrion"/>
    <property type="evidence" value="ECO:0007669"/>
    <property type="project" value="UniProtKB-SubCell"/>
</dbReference>
<keyword evidence="11" id="KW-0496">Mitochondrion</keyword>
<keyword evidence="10" id="KW-0411">Iron-sulfur</keyword>
<accession>A0A210Q3D3</accession>
<keyword evidence="7" id="KW-0809">Transit peptide</keyword>
<evidence type="ECO:0000259" key="18">
    <source>
        <dbReference type="Pfam" id="PF00462"/>
    </source>
</evidence>
<keyword evidence="12" id="KW-1015">Disulfide bond</keyword>
<dbReference type="InterPro" id="IPR002109">
    <property type="entry name" value="Glutaredoxin"/>
</dbReference>